<dbReference type="InterPro" id="IPR000182">
    <property type="entry name" value="GNAT_dom"/>
</dbReference>
<dbReference type="PROSITE" id="PS51186">
    <property type="entry name" value="GNAT"/>
    <property type="match status" value="1"/>
</dbReference>
<keyword evidence="2" id="KW-1133">Transmembrane helix</keyword>
<feature type="domain" description="N-acetyltransferase" evidence="3">
    <location>
        <begin position="217"/>
        <end position="356"/>
    </location>
</feature>
<dbReference type="CDD" id="cd04301">
    <property type="entry name" value="NAT_SF"/>
    <property type="match status" value="1"/>
</dbReference>
<evidence type="ECO:0000259" key="3">
    <source>
        <dbReference type="PROSITE" id="PS51186"/>
    </source>
</evidence>
<feature type="compositionally biased region" description="Low complexity" evidence="1">
    <location>
        <begin position="106"/>
        <end position="115"/>
    </location>
</feature>
<sequence>MGRPSLHPPTSRHLLDVQFAHNGYNFSVPSSQKHRQRPPVIEPLYLTPSDESTRTQLQRQRLKEQHATAVVTKSIPGFQTSAAFFASLRTNLRLHASPPPSPISTPPSMRSSATSLPPPSPLSQAVDSVMGDQLEAENPPSEDPLAGVPELRTFKTDNEDDQIAALKLTADSVAQMRQAANRSLIWHPFNLAVGVAILALVARYIHERKQDKYLTGTTCAGIIMAFLTAFRYLTKDYLFRAETIDFAWLGDADVLVTKFGDEVIGTVIVDWLSGESRTKRKKAWRGEIKAWTVRMKYRKKGVGSAVLEEAVREARRKGAESLEFAYDHASQYPRGQWETHVVVANFADVPMQMRFEFYRVFITRRSISESREHVTCCRIFWLLARFAARGSRPYNERLEMLEDTNT</sequence>
<dbReference type="OrthoDB" id="5343688at2759"/>
<comment type="caution">
    <text evidence="4">The sequence shown here is derived from an EMBL/GenBank/DDBJ whole genome shotgun (WGS) entry which is preliminary data.</text>
</comment>
<evidence type="ECO:0000256" key="1">
    <source>
        <dbReference type="SAM" id="MobiDB-lite"/>
    </source>
</evidence>
<dbReference type="SUPFAM" id="SSF55729">
    <property type="entry name" value="Acyl-CoA N-acyltransferases (Nat)"/>
    <property type="match status" value="1"/>
</dbReference>
<dbReference type="Gene3D" id="3.40.630.30">
    <property type="match status" value="1"/>
</dbReference>
<accession>A0A3M7FSN9</accession>
<organism evidence="4 5">
    <name type="scientific">Hortaea werneckii</name>
    <name type="common">Black yeast</name>
    <name type="synonym">Cladosporium werneckii</name>
    <dbReference type="NCBI Taxonomy" id="91943"/>
    <lineage>
        <taxon>Eukaryota</taxon>
        <taxon>Fungi</taxon>
        <taxon>Dikarya</taxon>
        <taxon>Ascomycota</taxon>
        <taxon>Pezizomycotina</taxon>
        <taxon>Dothideomycetes</taxon>
        <taxon>Dothideomycetidae</taxon>
        <taxon>Mycosphaerellales</taxon>
        <taxon>Teratosphaeriaceae</taxon>
        <taxon>Hortaea</taxon>
    </lineage>
</organism>
<evidence type="ECO:0000313" key="4">
    <source>
        <dbReference type="EMBL" id="RMY91696.1"/>
    </source>
</evidence>
<name>A0A3M7FSN9_HORWE</name>
<evidence type="ECO:0000313" key="5">
    <source>
        <dbReference type="Proteomes" id="UP000268823"/>
    </source>
</evidence>
<evidence type="ECO:0000256" key="2">
    <source>
        <dbReference type="SAM" id="Phobius"/>
    </source>
</evidence>
<keyword evidence="2" id="KW-0812">Transmembrane</keyword>
<dbReference type="GO" id="GO:0016747">
    <property type="term" value="F:acyltransferase activity, transferring groups other than amino-acyl groups"/>
    <property type="evidence" value="ECO:0007669"/>
    <property type="project" value="InterPro"/>
</dbReference>
<dbReference type="Pfam" id="PF00583">
    <property type="entry name" value="Acetyltransf_1"/>
    <property type="match status" value="1"/>
</dbReference>
<proteinExistence type="predicted"/>
<feature type="transmembrane region" description="Helical" evidence="2">
    <location>
        <begin position="213"/>
        <end position="233"/>
    </location>
</feature>
<feature type="transmembrane region" description="Helical" evidence="2">
    <location>
        <begin position="184"/>
        <end position="201"/>
    </location>
</feature>
<keyword evidence="2" id="KW-0472">Membrane</keyword>
<reference evidence="4 5" key="1">
    <citation type="journal article" date="2018" name="BMC Genomics">
        <title>Genomic evidence for intraspecific hybridization in a clonal and extremely halotolerant yeast.</title>
        <authorList>
            <person name="Gostincar C."/>
            <person name="Stajich J.E."/>
            <person name="Zupancic J."/>
            <person name="Zalar P."/>
            <person name="Gunde-Cimerman N."/>
        </authorList>
    </citation>
    <scope>NUCLEOTIDE SEQUENCE [LARGE SCALE GENOMIC DNA]</scope>
    <source>
        <strain evidence="4 5">EXF-2788</strain>
    </source>
</reference>
<dbReference type="EMBL" id="QWIR01000037">
    <property type="protein sequence ID" value="RMY91696.1"/>
    <property type="molecule type" value="Genomic_DNA"/>
</dbReference>
<dbReference type="Proteomes" id="UP000268823">
    <property type="component" value="Unassembled WGS sequence"/>
</dbReference>
<dbReference type="AlphaFoldDB" id="A0A3M7FSN9"/>
<gene>
    <name evidence="4" type="ORF">D0861_02924</name>
</gene>
<protein>
    <recommendedName>
        <fullName evidence="3">N-acetyltransferase domain-containing protein</fullName>
    </recommendedName>
</protein>
<feature type="region of interest" description="Disordered" evidence="1">
    <location>
        <begin position="96"/>
        <end position="126"/>
    </location>
</feature>
<dbReference type="InterPro" id="IPR016181">
    <property type="entry name" value="Acyl_CoA_acyltransferase"/>
</dbReference>